<evidence type="ECO:0000256" key="1">
    <source>
        <dbReference type="ARBA" id="ARBA00022737"/>
    </source>
</evidence>
<sequence length="258" mass="28701">MVLDSYMKFGFLGYAAHKLFDEMPHRDSVSWNTSFGRLEDAWSLFKCMRRSECIVDGYSFSKLLKGIALAKRLDLGEQVHSLVVKGGGYECNVFVGSALVDMYAKVRDIKTAFCLLGSMEMKAAMTMDDVHHAKVLKLGLEHEITICNAMIRSYADYGSVSDVKRVFDGLGGIKDLISWNSMLTGFSKHELKESASGLFIEMQRTLIEADIYTYTGILSACSGEEDQMFGKSLHGLVIKMGLEQVTSVSNALVSMYIQ</sequence>
<proteinExistence type="predicted"/>
<dbReference type="Pfam" id="PF13041">
    <property type="entry name" value="PPR_2"/>
    <property type="match status" value="1"/>
</dbReference>
<keyword evidence="3" id="KW-1185">Reference proteome</keyword>
<dbReference type="PANTHER" id="PTHR47926">
    <property type="entry name" value="PENTATRICOPEPTIDE REPEAT-CONTAINING PROTEIN"/>
    <property type="match status" value="1"/>
</dbReference>
<dbReference type="Gene3D" id="1.25.40.10">
    <property type="entry name" value="Tetratricopeptide repeat domain"/>
    <property type="match status" value="2"/>
</dbReference>
<keyword evidence="1" id="KW-0677">Repeat</keyword>
<dbReference type="InterPro" id="IPR011990">
    <property type="entry name" value="TPR-like_helical_dom_sf"/>
</dbReference>
<evidence type="ECO:0000313" key="4">
    <source>
        <dbReference type="RefSeq" id="XP_010424334.1"/>
    </source>
</evidence>
<organism evidence="3 4">
    <name type="scientific">Camelina sativa</name>
    <name type="common">False flax</name>
    <name type="synonym">Myagrum sativum</name>
    <dbReference type="NCBI Taxonomy" id="90675"/>
    <lineage>
        <taxon>Eukaryota</taxon>
        <taxon>Viridiplantae</taxon>
        <taxon>Streptophyta</taxon>
        <taxon>Embryophyta</taxon>
        <taxon>Tracheophyta</taxon>
        <taxon>Spermatophyta</taxon>
        <taxon>Magnoliopsida</taxon>
        <taxon>eudicotyledons</taxon>
        <taxon>Gunneridae</taxon>
        <taxon>Pentapetalae</taxon>
        <taxon>rosids</taxon>
        <taxon>malvids</taxon>
        <taxon>Brassicales</taxon>
        <taxon>Brassicaceae</taxon>
        <taxon>Camelineae</taxon>
        <taxon>Camelina</taxon>
    </lineage>
</organism>
<gene>
    <name evidence="4" type="primary">LOC104709416</name>
</gene>
<dbReference type="GeneID" id="104709416"/>
<name>A0ABM0TCS3_CAMSA</name>
<protein>
    <submittedName>
        <fullName evidence="4">Pentatricopeptide repeat-containing protein At3g25970</fullName>
    </submittedName>
</protein>
<dbReference type="Proteomes" id="UP000694864">
    <property type="component" value="Chromosome 8"/>
</dbReference>
<dbReference type="RefSeq" id="XP_010424334.1">
    <property type="nucleotide sequence ID" value="XM_010426032.1"/>
</dbReference>
<dbReference type="InterPro" id="IPR046960">
    <property type="entry name" value="PPR_At4g14850-like_plant"/>
</dbReference>
<accession>A0ABM0TCS3</accession>
<dbReference type="Pfam" id="PF01535">
    <property type="entry name" value="PPR"/>
    <property type="match status" value="2"/>
</dbReference>
<evidence type="ECO:0000256" key="2">
    <source>
        <dbReference type="PROSITE-ProRule" id="PRU00708"/>
    </source>
</evidence>
<dbReference type="InterPro" id="IPR002885">
    <property type="entry name" value="PPR_rpt"/>
</dbReference>
<feature type="repeat" description="PPR" evidence="2">
    <location>
        <begin position="175"/>
        <end position="209"/>
    </location>
</feature>
<evidence type="ECO:0000313" key="3">
    <source>
        <dbReference type="Proteomes" id="UP000694864"/>
    </source>
</evidence>
<dbReference type="PROSITE" id="PS51375">
    <property type="entry name" value="PPR"/>
    <property type="match status" value="1"/>
</dbReference>
<reference evidence="3" key="1">
    <citation type="journal article" date="2014" name="Nat. Commun.">
        <title>The emerging biofuel crop Camelina sativa retains a highly undifferentiated hexaploid genome structure.</title>
        <authorList>
            <person name="Kagale S."/>
            <person name="Koh C."/>
            <person name="Nixon J."/>
            <person name="Bollina V."/>
            <person name="Clarke W.E."/>
            <person name="Tuteja R."/>
            <person name="Spillane C."/>
            <person name="Robinson S.J."/>
            <person name="Links M.G."/>
            <person name="Clarke C."/>
            <person name="Higgins E.E."/>
            <person name="Huebert T."/>
            <person name="Sharpe A.G."/>
            <person name="Parkin I.A."/>
        </authorList>
    </citation>
    <scope>NUCLEOTIDE SEQUENCE [LARGE SCALE GENOMIC DNA]</scope>
    <source>
        <strain evidence="3">cv. DH55</strain>
    </source>
</reference>
<reference evidence="4" key="2">
    <citation type="submission" date="2025-08" db="UniProtKB">
        <authorList>
            <consortium name="RefSeq"/>
        </authorList>
    </citation>
    <scope>IDENTIFICATION</scope>
    <source>
        <tissue evidence="4">Leaf</tissue>
    </source>
</reference>